<dbReference type="KEGG" id="gog:C1280_07345"/>
<dbReference type="AlphaFoldDB" id="A0A2Z3H779"/>
<dbReference type="Gene3D" id="2.130.10.130">
    <property type="entry name" value="Integrin alpha, N-terminal"/>
    <property type="match status" value="1"/>
</dbReference>
<feature type="chain" id="PRO_5016332149" description="VCBS repeat-containing protein" evidence="1">
    <location>
        <begin position="21"/>
        <end position="583"/>
    </location>
</feature>
<evidence type="ECO:0008006" key="4">
    <source>
        <dbReference type="Google" id="ProtNLM"/>
    </source>
</evidence>
<gene>
    <name evidence="2" type="ORF">C1280_07345</name>
</gene>
<proteinExistence type="predicted"/>
<reference evidence="2 3" key="1">
    <citation type="submission" date="2018-01" db="EMBL/GenBank/DDBJ databases">
        <title>G. obscuriglobus.</title>
        <authorList>
            <person name="Franke J."/>
            <person name="Blomberg W."/>
            <person name="Selmecki A."/>
        </authorList>
    </citation>
    <scope>NUCLEOTIDE SEQUENCE [LARGE SCALE GENOMIC DNA]</scope>
    <source>
        <strain evidence="2 3">DSM 5831</strain>
    </source>
</reference>
<keyword evidence="3" id="KW-1185">Reference proteome</keyword>
<evidence type="ECO:0000256" key="1">
    <source>
        <dbReference type="SAM" id="SignalP"/>
    </source>
</evidence>
<dbReference type="SUPFAM" id="SSF69318">
    <property type="entry name" value="Integrin alpha N-terminal domain"/>
    <property type="match status" value="1"/>
</dbReference>
<protein>
    <recommendedName>
        <fullName evidence="4">VCBS repeat-containing protein</fullName>
    </recommendedName>
</protein>
<dbReference type="RefSeq" id="WP_010035757.1">
    <property type="nucleotide sequence ID" value="NZ_CP025958.1"/>
</dbReference>
<sequence length="583" mass="61706">MTRFGFGFALVLALAAGAAAQPPGGKAPPVVQFKQFGTTPEQFWQSSVARWTGQIALDLETVKGEVAAAKITPLGRAAINAQIENSLRQVYELDQSVRKGAPKDKVFAEFGEVERALGGLLSAIEQSPAARQAAGPTLARIDTANQQLAAAVGAGDNSPERTKRRLLRLAEAVDDSTEELRTRAVDEFPTERGLDRALATSAREARLLARRLRDDASPELLRQTATVMIERWAEAVAILSRLRNLPPAVTAQVTKVDGLQRRLAGALGGAVPAPPPLPEVRRFAFAVGADVGAQPRVTVFADEKGTVAYNFFAYDLAFDGGVRVDMADLNGDRIPDLIVAPGPSKNPVTLPVRVYDGRDLNLLVEFVPFAGWKGGLYAVGTDLAKDGRALIAINAEGTQHVKVFNLATGKETDSFFAHNQNVTGGVRIAWGDANGDGVADLFTVNGPGNAVTTVKIFSGKDRAVLAEFPAVDNRYTGGAFIAAGDLTGNGRADAIVGMDAGTIPLVRVLDQRGKSLVEWLAYDERYRGGVRVALGVRNRVVTASGGGIKNSPVRVFNTANAKAPVAEIVPFLGFDGGLNVGGR</sequence>
<organism evidence="2 3">
    <name type="scientific">Gemmata obscuriglobus</name>
    <dbReference type="NCBI Taxonomy" id="114"/>
    <lineage>
        <taxon>Bacteria</taxon>
        <taxon>Pseudomonadati</taxon>
        <taxon>Planctomycetota</taxon>
        <taxon>Planctomycetia</taxon>
        <taxon>Gemmatales</taxon>
        <taxon>Gemmataceae</taxon>
        <taxon>Gemmata</taxon>
    </lineage>
</organism>
<accession>A0A2Z3H779</accession>
<feature type="signal peptide" evidence="1">
    <location>
        <begin position="1"/>
        <end position="20"/>
    </location>
</feature>
<evidence type="ECO:0000313" key="3">
    <source>
        <dbReference type="Proteomes" id="UP000245802"/>
    </source>
</evidence>
<dbReference type="InterPro" id="IPR028994">
    <property type="entry name" value="Integrin_alpha_N"/>
</dbReference>
<dbReference type="Proteomes" id="UP000245802">
    <property type="component" value="Chromosome"/>
</dbReference>
<keyword evidence="1" id="KW-0732">Signal</keyword>
<name>A0A2Z3H779_9BACT</name>
<dbReference type="OrthoDB" id="266966at2"/>
<dbReference type="EMBL" id="CP025958">
    <property type="protein sequence ID" value="AWM36850.1"/>
    <property type="molecule type" value="Genomic_DNA"/>
</dbReference>
<evidence type="ECO:0000313" key="2">
    <source>
        <dbReference type="EMBL" id="AWM36850.1"/>
    </source>
</evidence>